<reference evidence="1 2" key="1">
    <citation type="submission" date="2018-04" db="EMBL/GenBank/DDBJ databases">
        <authorList>
            <person name="Vogel A."/>
        </authorList>
    </citation>
    <scope>NUCLEOTIDE SEQUENCE [LARGE SCALE GENOMIC DNA]</scope>
</reference>
<keyword evidence="2" id="KW-1185">Reference proteome</keyword>
<proteinExistence type="predicted"/>
<accession>A0A484MBU2</accession>
<evidence type="ECO:0008006" key="3">
    <source>
        <dbReference type="Google" id="ProtNLM"/>
    </source>
</evidence>
<evidence type="ECO:0000313" key="2">
    <source>
        <dbReference type="Proteomes" id="UP000595140"/>
    </source>
</evidence>
<protein>
    <recommendedName>
        <fullName evidence="3">Retrotransposon gag domain-containing protein</fullName>
    </recommendedName>
</protein>
<name>A0A484MBU2_9ASTE</name>
<dbReference type="EMBL" id="OOIL02003156">
    <property type="protein sequence ID" value="VFQ86443.1"/>
    <property type="molecule type" value="Genomic_DNA"/>
</dbReference>
<dbReference type="OrthoDB" id="2272416at2759"/>
<organism evidence="1 2">
    <name type="scientific">Cuscuta campestris</name>
    <dbReference type="NCBI Taxonomy" id="132261"/>
    <lineage>
        <taxon>Eukaryota</taxon>
        <taxon>Viridiplantae</taxon>
        <taxon>Streptophyta</taxon>
        <taxon>Embryophyta</taxon>
        <taxon>Tracheophyta</taxon>
        <taxon>Spermatophyta</taxon>
        <taxon>Magnoliopsida</taxon>
        <taxon>eudicotyledons</taxon>
        <taxon>Gunneridae</taxon>
        <taxon>Pentapetalae</taxon>
        <taxon>asterids</taxon>
        <taxon>lamiids</taxon>
        <taxon>Solanales</taxon>
        <taxon>Convolvulaceae</taxon>
        <taxon>Cuscuteae</taxon>
        <taxon>Cuscuta</taxon>
        <taxon>Cuscuta subgen. Grammica</taxon>
        <taxon>Cuscuta sect. Cleistogrammica</taxon>
    </lineage>
</organism>
<sequence length="262" mass="30491">MNLRIVLNYERKLYILEMDPPKTPNVNSRASELTSFKKYEDDAGDVKCIIMASMTAKLQRLHADMEVRPMIQCLRDLYQGKQKEKFAPGGRWGEIVGMDVTTRFREEERAEFVELKQRDMTLPEYRQRFVHHAQFAPTLVSITADCIEEFRKRLRPDLRPHVSTIQTVDLIEAYDLISKADKDLSDYYESLKTEVANSNVQPTTSGKRPLQEIDSALHSKKEKTNDNSINVIHEQNEGAVHTVAWYRAYGRGYREWRYLGTV</sequence>
<evidence type="ECO:0000313" key="1">
    <source>
        <dbReference type="EMBL" id="VFQ86443.1"/>
    </source>
</evidence>
<dbReference type="Proteomes" id="UP000595140">
    <property type="component" value="Unassembled WGS sequence"/>
</dbReference>
<gene>
    <name evidence="1" type="ORF">CCAM_LOCUS28219</name>
</gene>
<dbReference type="AlphaFoldDB" id="A0A484MBU2"/>